<organism evidence="3 4">
    <name type="scientific">Tritrichomonas musculus</name>
    <dbReference type="NCBI Taxonomy" id="1915356"/>
    <lineage>
        <taxon>Eukaryota</taxon>
        <taxon>Metamonada</taxon>
        <taxon>Parabasalia</taxon>
        <taxon>Tritrichomonadida</taxon>
        <taxon>Tritrichomonadidae</taxon>
        <taxon>Tritrichomonas</taxon>
    </lineage>
</organism>
<keyword evidence="1" id="KW-0472">Membrane</keyword>
<dbReference type="EMBL" id="JAPFFF010000040">
    <property type="protein sequence ID" value="KAK8841688.1"/>
    <property type="molecule type" value="Genomic_DNA"/>
</dbReference>
<feature type="transmembrane region" description="Helical" evidence="1">
    <location>
        <begin position="326"/>
        <end position="347"/>
    </location>
</feature>
<feature type="transmembrane region" description="Helical" evidence="1">
    <location>
        <begin position="247"/>
        <end position="266"/>
    </location>
</feature>
<name>A0ABR2H656_9EUKA</name>
<feature type="signal peptide" evidence="2">
    <location>
        <begin position="1"/>
        <end position="17"/>
    </location>
</feature>
<sequence>MLILACLCLYQAKLTSGSYKYYNYWPQLIYGFKKNADLFINISQLSSKSLVFGLATKRQINNLKYLRTMPRECTSNLTFSFIQAYVERDSTITFLIQNDTTLNLQLPLKSTLMPFATTCNEFFSFNIKINIKNGSNHLDYRLQNTMTCMLVFSILYFASTLFTFIFYIIYINRKQKRHILLCLILALLLISILTLIIYFSYYNNRNDEYISEFTFEEIFIDFFSVLILLLLYIFNSYDLTRFSKVHWTNFVIGIILLILSIVWLLTDHFVSSSLYLVYFVLFALIPRVHVLRKISVLIYIIGCFFEFPLKSNLLKEASALYPKGVLMMNVDIIFVVFTTVSIALLLVDTFYLKRKKFNGFSLSQENFSNDEQRSKSLASIENYFNVENSLDVN</sequence>
<feature type="chain" id="PRO_5047012256" description="Intimal thickness related receptor IRP domain-containing protein" evidence="2">
    <location>
        <begin position="18"/>
        <end position="393"/>
    </location>
</feature>
<keyword evidence="4" id="KW-1185">Reference proteome</keyword>
<feature type="transmembrane region" description="Helical" evidence="1">
    <location>
        <begin position="218"/>
        <end position="235"/>
    </location>
</feature>
<keyword evidence="1" id="KW-0812">Transmembrane</keyword>
<dbReference type="Proteomes" id="UP001470230">
    <property type="component" value="Unassembled WGS sequence"/>
</dbReference>
<accession>A0ABR2H656</accession>
<gene>
    <name evidence="3" type="ORF">M9Y10_026630</name>
</gene>
<evidence type="ECO:0000256" key="1">
    <source>
        <dbReference type="SAM" id="Phobius"/>
    </source>
</evidence>
<protein>
    <recommendedName>
        <fullName evidence="5">Intimal thickness related receptor IRP domain-containing protein</fullName>
    </recommendedName>
</protein>
<comment type="caution">
    <text evidence="3">The sequence shown here is derived from an EMBL/GenBank/DDBJ whole genome shotgun (WGS) entry which is preliminary data.</text>
</comment>
<evidence type="ECO:0008006" key="5">
    <source>
        <dbReference type="Google" id="ProtNLM"/>
    </source>
</evidence>
<evidence type="ECO:0000256" key="2">
    <source>
        <dbReference type="SAM" id="SignalP"/>
    </source>
</evidence>
<evidence type="ECO:0000313" key="3">
    <source>
        <dbReference type="EMBL" id="KAK8841688.1"/>
    </source>
</evidence>
<feature type="transmembrane region" description="Helical" evidence="1">
    <location>
        <begin position="178"/>
        <end position="198"/>
    </location>
</feature>
<proteinExistence type="predicted"/>
<keyword evidence="1" id="KW-1133">Transmembrane helix</keyword>
<feature type="transmembrane region" description="Helical" evidence="1">
    <location>
        <begin position="272"/>
        <end position="289"/>
    </location>
</feature>
<evidence type="ECO:0000313" key="4">
    <source>
        <dbReference type="Proteomes" id="UP001470230"/>
    </source>
</evidence>
<reference evidence="3 4" key="1">
    <citation type="submission" date="2024-04" db="EMBL/GenBank/DDBJ databases">
        <title>Tritrichomonas musculus Genome.</title>
        <authorList>
            <person name="Alves-Ferreira E."/>
            <person name="Grigg M."/>
            <person name="Lorenzi H."/>
            <person name="Galac M."/>
        </authorList>
    </citation>
    <scope>NUCLEOTIDE SEQUENCE [LARGE SCALE GENOMIC DNA]</scope>
    <source>
        <strain evidence="3 4">EAF2021</strain>
    </source>
</reference>
<feature type="transmembrane region" description="Helical" evidence="1">
    <location>
        <begin position="296"/>
        <end position="314"/>
    </location>
</feature>
<feature type="transmembrane region" description="Helical" evidence="1">
    <location>
        <begin position="149"/>
        <end position="171"/>
    </location>
</feature>
<keyword evidence="2" id="KW-0732">Signal</keyword>